<dbReference type="SUPFAM" id="SSF53448">
    <property type="entry name" value="Nucleotide-diphospho-sugar transferases"/>
    <property type="match status" value="1"/>
</dbReference>
<reference evidence="2 3" key="1">
    <citation type="submission" date="2018-06" db="EMBL/GenBank/DDBJ databases">
        <title>Combined omics and stable isotope probing to characterize newly discovered Mariana Back-Arc vent microbial communities.</title>
        <authorList>
            <person name="Trembath-Reichert E."/>
            <person name="Huber J.A."/>
        </authorList>
    </citation>
    <scope>NUCLEOTIDE SEQUENCE [LARGE SCALE GENOMIC DNA]</scope>
    <source>
        <strain evidence="2">MAG 151</strain>
    </source>
</reference>
<name>A0A432HAQ4_9DELT</name>
<evidence type="ECO:0000313" key="2">
    <source>
        <dbReference type="EMBL" id="RTZ92989.1"/>
    </source>
</evidence>
<keyword evidence="2" id="KW-0548">Nucleotidyltransferase</keyword>
<evidence type="ECO:0000259" key="1">
    <source>
        <dbReference type="Pfam" id="PF00483"/>
    </source>
</evidence>
<keyword evidence="2" id="KW-0808">Transferase</keyword>
<dbReference type="EMBL" id="QNZH01000013">
    <property type="protein sequence ID" value="RTZ92989.1"/>
    <property type="molecule type" value="Genomic_DNA"/>
</dbReference>
<comment type="caution">
    <text evidence="2">The sequence shown here is derived from an EMBL/GenBank/DDBJ whole genome shotgun (WGS) entry which is preliminary data.</text>
</comment>
<proteinExistence type="predicted"/>
<dbReference type="InterPro" id="IPR005835">
    <property type="entry name" value="NTP_transferase_dom"/>
</dbReference>
<gene>
    <name evidence="2" type="ORF">DSY93_00450</name>
</gene>
<sequence>MKGVILAAGYATRFLPASKTIPKEMFPLIDRPAID</sequence>
<feature type="non-terminal residue" evidence="2">
    <location>
        <position position="35"/>
    </location>
</feature>
<dbReference type="AlphaFoldDB" id="A0A432HAQ4"/>
<accession>A0A432HAQ4</accession>
<dbReference type="Pfam" id="PF00483">
    <property type="entry name" value="NTP_transferase"/>
    <property type="match status" value="1"/>
</dbReference>
<dbReference type="Proteomes" id="UP000288322">
    <property type="component" value="Unassembled WGS sequence"/>
</dbReference>
<dbReference type="InterPro" id="IPR029044">
    <property type="entry name" value="Nucleotide-diphossugar_trans"/>
</dbReference>
<organism evidence="2 3">
    <name type="scientific">SAR324 cluster bacterium</name>
    <dbReference type="NCBI Taxonomy" id="2024889"/>
    <lineage>
        <taxon>Bacteria</taxon>
        <taxon>Deltaproteobacteria</taxon>
        <taxon>SAR324 cluster</taxon>
    </lineage>
</organism>
<protein>
    <submittedName>
        <fullName evidence="2">UTP--glucose-1-phosphate uridylyltransferase</fullName>
    </submittedName>
</protein>
<feature type="domain" description="Nucleotidyl transferase" evidence="1">
    <location>
        <begin position="2"/>
        <end position="34"/>
    </location>
</feature>
<dbReference type="GO" id="GO:0016779">
    <property type="term" value="F:nucleotidyltransferase activity"/>
    <property type="evidence" value="ECO:0007669"/>
    <property type="project" value="UniProtKB-KW"/>
</dbReference>
<dbReference type="Gene3D" id="3.90.550.10">
    <property type="entry name" value="Spore Coat Polysaccharide Biosynthesis Protein SpsA, Chain A"/>
    <property type="match status" value="1"/>
</dbReference>
<evidence type="ECO:0000313" key="3">
    <source>
        <dbReference type="Proteomes" id="UP000288322"/>
    </source>
</evidence>